<dbReference type="Proteomes" id="UP001165060">
    <property type="component" value="Unassembled WGS sequence"/>
</dbReference>
<feature type="non-terminal residue" evidence="2">
    <location>
        <position position="1"/>
    </location>
</feature>
<proteinExistence type="predicted"/>
<organism evidence="2 3">
    <name type="scientific">Tetraparma gracilis</name>
    <dbReference type="NCBI Taxonomy" id="2962635"/>
    <lineage>
        <taxon>Eukaryota</taxon>
        <taxon>Sar</taxon>
        <taxon>Stramenopiles</taxon>
        <taxon>Ochrophyta</taxon>
        <taxon>Bolidophyceae</taxon>
        <taxon>Parmales</taxon>
        <taxon>Triparmaceae</taxon>
        <taxon>Tetraparma</taxon>
    </lineage>
</organism>
<reference evidence="2 3" key="1">
    <citation type="journal article" date="2023" name="Commun. Biol.">
        <title>Genome analysis of Parmales, the sister group of diatoms, reveals the evolutionary specialization of diatoms from phago-mixotrophs to photoautotrophs.</title>
        <authorList>
            <person name="Ban H."/>
            <person name="Sato S."/>
            <person name="Yoshikawa S."/>
            <person name="Yamada K."/>
            <person name="Nakamura Y."/>
            <person name="Ichinomiya M."/>
            <person name="Sato N."/>
            <person name="Blanc-Mathieu R."/>
            <person name="Endo H."/>
            <person name="Kuwata A."/>
            <person name="Ogata H."/>
        </authorList>
    </citation>
    <scope>NUCLEOTIDE SEQUENCE [LARGE SCALE GENOMIC DNA]</scope>
</reference>
<comment type="caution">
    <text evidence="2">The sequence shown here is derived from an EMBL/GenBank/DDBJ whole genome shotgun (WGS) entry which is preliminary data.</text>
</comment>
<evidence type="ECO:0000313" key="3">
    <source>
        <dbReference type="Proteomes" id="UP001165060"/>
    </source>
</evidence>
<evidence type="ECO:0000313" key="2">
    <source>
        <dbReference type="EMBL" id="GMI23032.1"/>
    </source>
</evidence>
<feature type="compositionally biased region" description="Basic and acidic residues" evidence="1">
    <location>
        <begin position="82"/>
        <end position="96"/>
    </location>
</feature>
<keyword evidence="3" id="KW-1185">Reference proteome</keyword>
<accession>A0ABQ6MB32</accession>
<name>A0ABQ6MB32_9STRA</name>
<evidence type="ECO:0000256" key="1">
    <source>
        <dbReference type="SAM" id="MobiDB-lite"/>
    </source>
</evidence>
<protein>
    <submittedName>
        <fullName evidence="2">Uncharacterized protein</fullName>
    </submittedName>
</protein>
<gene>
    <name evidence="2" type="ORF">TeGR_g9667</name>
</gene>
<feature type="region of interest" description="Disordered" evidence="1">
    <location>
        <begin position="38"/>
        <end position="107"/>
    </location>
</feature>
<sequence>YVGIFDKRGGSAYVEELAVAAGEAQDTAMAEASLIAKVHSRGQHQDDEESVMSSLSGESAGEREKGGSAARGDSICSAEQMQDARMDERDGRDGMEGGRGQRAYIVG</sequence>
<dbReference type="EMBL" id="BRYB01003939">
    <property type="protein sequence ID" value="GMI23032.1"/>
    <property type="molecule type" value="Genomic_DNA"/>
</dbReference>